<feature type="region of interest" description="Disordered" evidence="1">
    <location>
        <begin position="1"/>
        <end position="30"/>
    </location>
</feature>
<dbReference type="EMBL" id="CP063408">
    <property type="protein sequence ID" value="QSZ33700.1"/>
    <property type="molecule type" value="Genomic_DNA"/>
</dbReference>
<feature type="compositionally biased region" description="Gly residues" evidence="1">
    <location>
        <begin position="7"/>
        <end position="19"/>
    </location>
</feature>
<dbReference type="Proteomes" id="UP000672032">
    <property type="component" value="Chromosome 4"/>
</dbReference>
<name>A0A8A3PF42_9HELO</name>
<evidence type="ECO:0000256" key="1">
    <source>
        <dbReference type="SAM" id="MobiDB-lite"/>
    </source>
</evidence>
<sequence>MLFNKGKGIGSRKNGGGGEIPQPSKNDALPANMPMARSVAATQNKRENEHINAMTFHDEYYRDRMRNMQATYKVRVDSLPGMAYSSRMHLIWDHNRLVGTFELDAFRGSLLIDPGPGQDHFKADIEYSKFHEARAEDKESSEEEEEGGDHDDDDDDADDEIATTREYGFKWRGVNVKVPHKIFNSSFTVGRIRFGNGKIWGHFEAMSGVGFVGGRCEFHGKIPHGPCLVDMSIQEFIDRWNGYAEIEEDEEPRTPTRRSTVGQPQAEGEGGVDSTSASAGGGATRIEEWTEKDQKTFMERITGVYDITSREIEEDWSSRSKGLMIRLHLDQQQGRLWGYFDIGIVEGFLKLDVGMEDLTHYSAMAFKWYGRGTFSGSCEKGTGTISIRTRGGRTIEGLFCDMPDKNDGQIDFRGTRRMLPSGVSGRGAGYYRAHWEQCIRAKLEVPQGSPVKGRWGVREGIVKRVSWKRGGSWKDAAAAAAAAPKTD</sequence>
<accession>A0A8A3PF42</accession>
<dbReference type="AlphaFoldDB" id="A0A8A3PF42"/>
<gene>
    <name evidence="2" type="ORF">DSL72_005271</name>
</gene>
<evidence type="ECO:0000313" key="2">
    <source>
        <dbReference type="EMBL" id="QSZ33700.1"/>
    </source>
</evidence>
<feature type="region of interest" description="Disordered" evidence="1">
    <location>
        <begin position="132"/>
        <end position="158"/>
    </location>
</feature>
<feature type="compositionally biased region" description="Acidic residues" evidence="1">
    <location>
        <begin position="139"/>
        <end position="158"/>
    </location>
</feature>
<protein>
    <submittedName>
        <fullName evidence="2">Uncharacterized protein</fullName>
    </submittedName>
</protein>
<evidence type="ECO:0000313" key="3">
    <source>
        <dbReference type="Proteomes" id="UP000672032"/>
    </source>
</evidence>
<dbReference type="OrthoDB" id="27483at2759"/>
<keyword evidence="3" id="KW-1185">Reference proteome</keyword>
<feature type="region of interest" description="Disordered" evidence="1">
    <location>
        <begin position="246"/>
        <end position="289"/>
    </location>
</feature>
<reference evidence="2" key="1">
    <citation type="submission" date="2020-10" db="EMBL/GenBank/DDBJ databases">
        <title>Genome Sequence of Monilinia vaccinii-corymbosi Sheds Light on Mummy Berry Disease Infection of Blueberry and Mating Type.</title>
        <authorList>
            <person name="Yow A.G."/>
            <person name="Zhang Y."/>
            <person name="Bansal K."/>
            <person name="Eacker S.M."/>
            <person name="Sullivan S."/>
            <person name="Liachko I."/>
            <person name="Cubeta M.A."/>
            <person name="Rollins J.A."/>
            <person name="Ashrafi H."/>
        </authorList>
    </citation>
    <scope>NUCLEOTIDE SEQUENCE</scope>
    <source>
        <strain evidence="2">RL-1</strain>
    </source>
</reference>
<proteinExistence type="predicted"/>
<organism evidence="2 3">
    <name type="scientific">Monilinia vaccinii-corymbosi</name>
    <dbReference type="NCBI Taxonomy" id="61207"/>
    <lineage>
        <taxon>Eukaryota</taxon>
        <taxon>Fungi</taxon>
        <taxon>Dikarya</taxon>
        <taxon>Ascomycota</taxon>
        <taxon>Pezizomycotina</taxon>
        <taxon>Leotiomycetes</taxon>
        <taxon>Helotiales</taxon>
        <taxon>Sclerotiniaceae</taxon>
        <taxon>Monilinia</taxon>
    </lineage>
</organism>